<dbReference type="AlphaFoldDB" id="A0A1B4FSL3"/>
<proteinExistence type="predicted"/>
<reference evidence="1 2" key="1">
    <citation type="submission" date="2015-12" db="EMBL/GenBank/DDBJ databases">
        <title>Diversity of Burkholderia near neighbor genomes.</title>
        <authorList>
            <person name="Sahl J."/>
            <person name="Wagner D."/>
            <person name="Keim P."/>
        </authorList>
    </citation>
    <scope>NUCLEOTIDE SEQUENCE [LARGE SCALE GENOMIC DNA]</scope>
    <source>
        <strain evidence="1 2">BDU8</strain>
    </source>
</reference>
<evidence type="ECO:0000313" key="2">
    <source>
        <dbReference type="Proteomes" id="UP000067711"/>
    </source>
</evidence>
<accession>A0A1B4FSL3</accession>
<protein>
    <submittedName>
        <fullName evidence="1">Uncharacterized protein</fullName>
    </submittedName>
</protein>
<gene>
    <name evidence="1" type="ORF">WS71_04630</name>
</gene>
<evidence type="ECO:0000313" key="1">
    <source>
        <dbReference type="EMBL" id="AOJ06682.1"/>
    </source>
</evidence>
<sequence length="78" mass="9246">MRLKCNQPQPLQDIAAVSAELLPKQARVLRRFDLQQFPLFTEDFFGAFLERGERVRVDIENRQVCERNLLCAEYSNRF</sequence>
<name>A0A1B4FSL3_9BURK</name>
<dbReference type="Proteomes" id="UP000067711">
    <property type="component" value="Chromosome 2"/>
</dbReference>
<dbReference type="EMBL" id="CP013388">
    <property type="protein sequence ID" value="AOJ06682.1"/>
    <property type="molecule type" value="Genomic_DNA"/>
</dbReference>
<organism evidence="1 2">
    <name type="scientific">Burkholderia mayonis</name>
    <dbReference type="NCBI Taxonomy" id="1385591"/>
    <lineage>
        <taxon>Bacteria</taxon>
        <taxon>Pseudomonadati</taxon>
        <taxon>Pseudomonadota</taxon>
        <taxon>Betaproteobacteria</taxon>
        <taxon>Burkholderiales</taxon>
        <taxon>Burkholderiaceae</taxon>
        <taxon>Burkholderia</taxon>
        <taxon>pseudomallei group</taxon>
    </lineage>
</organism>